<accession>A0ABT3LBC0</accession>
<dbReference type="InterPro" id="IPR023527">
    <property type="entry name" value="Kinase_SasA"/>
</dbReference>
<evidence type="ECO:0000259" key="10">
    <source>
        <dbReference type="PROSITE" id="PS50109"/>
    </source>
</evidence>
<keyword evidence="8 9" id="KW-0090">Biological rhythms</keyword>
<feature type="domain" description="Histidine kinase" evidence="10">
    <location>
        <begin position="163"/>
        <end position="385"/>
    </location>
</feature>
<dbReference type="Gene3D" id="3.40.30.10">
    <property type="entry name" value="Glutaredoxin"/>
    <property type="match status" value="1"/>
</dbReference>
<name>A0ABT3LBC0_9CYAN</name>
<dbReference type="Gene3D" id="1.10.287.130">
    <property type="match status" value="1"/>
</dbReference>
<evidence type="ECO:0000256" key="8">
    <source>
        <dbReference type="ARBA" id="ARBA00023108"/>
    </source>
</evidence>
<sequence length="385" mass="43905">MLESNGRQSNQAEELQSSSVLQFLLFIDERPTSQESTRALQEYLGDLQSEFPFQLEVIRVGQRPDLVEYFRLMATPSLVKIHPEPRHVLAGSDLIEQLGRWWKRWKQEGLEAQGEEVESPDVPGSSVGCSLEQIRLTDEIFRLKRENEELLDQLQFKDQVIAMLAHDLRSPLTAAAIAVETLELAQNQPDSERSAYLSAQLYRQARSQFRIMNRMITDILQAAKGHSGELNLQLQALSLPPLCEEVLTQLADRFEARSLHLTKDLPQDFPSVYADEELIRQVLTNLLENAIKYTPAGGRINLSLLHRTSQKVQVSVSDTGPGIPQEKRERIFEGHFRLKRDRETEGYGIGLSLCQNIVRAHYGQIWVDSVLNEGSCFHFTLPVYR</sequence>
<evidence type="ECO:0000256" key="5">
    <source>
        <dbReference type="ARBA" id="ARBA00022777"/>
    </source>
</evidence>
<evidence type="ECO:0000256" key="1">
    <source>
        <dbReference type="ARBA" id="ARBA00000085"/>
    </source>
</evidence>
<comment type="domain">
    <text evidence="9">The N-terminus interacts with KaiC, while the C-terminal histidine kinase domain autophosphorylates and is probably responsible for self-oligomerization. The N-terminal domain stimulates the C-terminus to autophosphorylate.</text>
</comment>
<comment type="function">
    <text evidence="9">Member of the two-component regulatory system SasA/RpaA involved in genome-wide circadian gene expression. One of several clock output pathways. Participates in the Kai clock protein complex, the main circadian regulator in cyanobacteria, via its interaction with KaiC. KaiC enhances the autophosphorylation activity of SasA, which then transfers its phosphate group to RpaA to activate it. In addition to its output function, recruits fold-shifted KaiB (KaiB(fs)) to KaiC to cooperatively form the KaiB(6):KaiC(6) complex (independent of SasA kinase activity). Required for robustness of the circadian rhythm of gene expression and is involved in clock output, also required for adaptation to light/dark cycles.</text>
</comment>
<dbReference type="EC" id="2.7.13.3" evidence="9"/>
<keyword evidence="2 9" id="KW-0597">Phosphoprotein</keyword>
<comment type="caution">
    <text evidence="11">The sequence shown here is derived from an EMBL/GenBank/DDBJ whole genome shotgun (WGS) entry which is preliminary data.</text>
</comment>
<dbReference type="InterPro" id="IPR004358">
    <property type="entry name" value="Sig_transdc_His_kin-like_C"/>
</dbReference>
<dbReference type="CDD" id="cd00075">
    <property type="entry name" value="HATPase"/>
    <property type="match status" value="1"/>
</dbReference>
<dbReference type="CDD" id="cd02978">
    <property type="entry name" value="KaiB_like"/>
    <property type="match status" value="1"/>
</dbReference>
<evidence type="ECO:0000256" key="7">
    <source>
        <dbReference type="ARBA" id="ARBA00023012"/>
    </source>
</evidence>
<comment type="catalytic activity">
    <reaction evidence="1 9">
        <text>ATP + protein L-histidine = ADP + protein N-phospho-L-histidine.</text>
        <dbReference type="EC" id="2.7.13.3"/>
    </reaction>
</comment>
<dbReference type="InterPro" id="IPR005467">
    <property type="entry name" value="His_kinase_dom"/>
</dbReference>
<dbReference type="Gene3D" id="3.30.565.10">
    <property type="entry name" value="Histidine kinase-like ATPase, C-terminal domain"/>
    <property type="match status" value="1"/>
</dbReference>
<keyword evidence="12" id="KW-1185">Reference proteome</keyword>
<dbReference type="Pfam" id="PF02518">
    <property type="entry name" value="HATPase_c"/>
    <property type="match status" value="1"/>
</dbReference>
<dbReference type="InterPro" id="IPR050736">
    <property type="entry name" value="Sensor_HK_Regulatory"/>
</dbReference>
<evidence type="ECO:0000256" key="9">
    <source>
        <dbReference type="HAMAP-Rule" id="MF_01837"/>
    </source>
</evidence>
<reference evidence="11 12" key="1">
    <citation type="submission" date="2021-08" db="EMBL/GenBank/DDBJ databases">
        <title>Draft genome sequence of Spirulina subsalsa with high tolerance to salinity and hype-accumulation of phycocyanin.</title>
        <authorList>
            <person name="Pei H."/>
            <person name="Jiang L."/>
        </authorList>
    </citation>
    <scope>NUCLEOTIDE SEQUENCE [LARGE SCALE GENOMIC DNA]</scope>
    <source>
        <strain evidence="11 12">FACHB-351</strain>
    </source>
</reference>
<dbReference type="RefSeq" id="WP_265266736.1">
    <property type="nucleotide sequence ID" value="NZ_JAIHOM010000182.1"/>
</dbReference>
<keyword evidence="6 9" id="KW-0067">ATP-binding</keyword>
<protein>
    <recommendedName>
        <fullName evidence="9">Adaptive-response sensory-kinase SasA</fullName>
        <ecNumber evidence="9">2.7.13.3</ecNumber>
    </recommendedName>
    <alternativeName>
        <fullName evidence="9">Sensor histidine kinase SasA</fullName>
    </alternativeName>
</protein>
<keyword evidence="4 9" id="KW-0547">Nucleotide-binding</keyword>
<keyword evidence="3 9" id="KW-0808">Transferase</keyword>
<dbReference type="SUPFAM" id="SSF55874">
    <property type="entry name" value="ATPase domain of HSP90 chaperone/DNA topoisomerase II/histidine kinase"/>
    <property type="match status" value="1"/>
</dbReference>
<dbReference type="InterPro" id="IPR036097">
    <property type="entry name" value="HisK_dim/P_sf"/>
</dbReference>
<dbReference type="SMART" id="SM00388">
    <property type="entry name" value="HisKA"/>
    <property type="match status" value="1"/>
</dbReference>
<dbReference type="InterPro" id="IPR036890">
    <property type="entry name" value="HATPase_C_sf"/>
</dbReference>
<dbReference type="InterPro" id="IPR011649">
    <property type="entry name" value="KaiB_domain"/>
</dbReference>
<organism evidence="11 12">
    <name type="scientific">Spirulina subsalsa FACHB-351</name>
    <dbReference type="NCBI Taxonomy" id="234711"/>
    <lineage>
        <taxon>Bacteria</taxon>
        <taxon>Bacillati</taxon>
        <taxon>Cyanobacteriota</taxon>
        <taxon>Cyanophyceae</taxon>
        <taxon>Spirulinales</taxon>
        <taxon>Spirulinaceae</taxon>
        <taxon>Spirulina</taxon>
    </lineage>
</organism>
<feature type="modified residue" description="Phosphohistidine; by autocatalysis" evidence="9">
    <location>
        <position position="166"/>
    </location>
</feature>
<gene>
    <name evidence="9" type="primary">sasA</name>
    <name evidence="11" type="ORF">K4A83_21420</name>
</gene>
<keyword evidence="5 9" id="KW-0418">Kinase</keyword>
<dbReference type="Proteomes" id="UP001526426">
    <property type="component" value="Unassembled WGS sequence"/>
</dbReference>
<evidence type="ECO:0000313" key="12">
    <source>
        <dbReference type="Proteomes" id="UP001526426"/>
    </source>
</evidence>
<comment type="subunit">
    <text evidence="9">Homooligomerizes. Interacts with KaiC. Participates in the KaiABC clock complex, whose core is composed of a KaiC homohexamer, 6 KaiB and up to 6 KaiA dimers. SasA and KaiB(fs) compete to bind to KaiC.</text>
</comment>
<evidence type="ECO:0000313" key="11">
    <source>
        <dbReference type="EMBL" id="MCW6038809.1"/>
    </source>
</evidence>
<evidence type="ECO:0000256" key="3">
    <source>
        <dbReference type="ARBA" id="ARBA00022679"/>
    </source>
</evidence>
<dbReference type="PROSITE" id="PS50109">
    <property type="entry name" value="HIS_KIN"/>
    <property type="match status" value="1"/>
</dbReference>
<evidence type="ECO:0000256" key="4">
    <source>
        <dbReference type="ARBA" id="ARBA00022741"/>
    </source>
</evidence>
<dbReference type="SUPFAM" id="SSF52833">
    <property type="entry name" value="Thioredoxin-like"/>
    <property type="match status" value="1"/>
</dbReference>
<dbReference type="InterPro" id="IPR003661">
    <property type="entry name" value="HisK_dim/P_dom"/>
</dbReference>
<dbReference type="EMBL" id="JAIHOM010000182">
    <property type="protein sequence ID" value="MCW6038809.1"/>
    <property type="molecule type" value="Genomic_DNA"/>
</dbReference>
<dbReference type="Pfam" id="PF07689">
    <property type="entry name" value="KaiB"/>
    <property type="match status" value="1"/>
</dbReference>
<dbReference type="GO" id="GO:0016301">
    <property type="term" value="F:kinase activity"/>
    <property type="evidence" value="ECO:0007669"/>
    <property type="project" value="UniProtKB-KW"/>
</dbReference>
<dbReference type="SUPFAM" id="SSF47384">
    <property type="entry name" value="Homodimeric domain of signal transducing histidine kinase"/>
    <property type="match status" value="1"/>
</dbReference>
<dbReference type="NCBIfam" id="NF006800">
    <property type="entry name" value="PRK09303.1"/>
    <property type="match status" value="1"/>
</dbReference>
<dbReference type="PANTHER" id="PTHR43711">
    <property type="entry name" value="TWO-COMPONENT HISTIDINE KINASE"/>
    <property type="match status" value="1"/>
</dbReference>
<dbReference type="SMART" id="SM01248">
    <property type="entry name" value="KaiB"/>
    <property type="match status" value="1"/>
</dbReference>
<dbReference type="PRINTS" id="PR00344">
    <property type="entry name" value="BCTRLSENSOR"/>
</dbReference>
<dbReference type="HAMAP" id="MF_01837">
    <property type="entry name" value="Kinase_SasA"/>
    <property type="match status" value="1"/>
</dbReference>
<keyword evidence="7 9" id="KW-0902">Two-component regulatory system</keyword>
<proteinExistence type="inferred from homology"/>
<dbReference type="Pfam" id="PF00512">
    <property type="entry name" value="HisKA"/>
    <property type="match status" value="1"/>
</dbReference>
<evidence type="ECO:0000256" key="2">
    <source>
        <dbReference type="ARBA" id="ARBA00022553"/>
    </source>
</evidence>
<dbReference type="InterPro" id="IPR036249">
    <property type="entry name" value="Thioredoxin-like_sf"/>
</dbReference>
<evidence type="ECO:0000256" key="6">
    <source>
        <dbReference type="ARBA" id="ARBA00022840"/>
    </source>
</evidence>
<dbReference type="InterPro" id="IPR003594">
    <property type="entry name" value="HATPase_dom"/>
</dbReference>
<dbReference type="PANTHER" id="PTHR43711:SF26">
    <property type="entry name" value="SENSOR HISTIDINE KINASE RCSC"/>
    <property type="match status" value="1"/>
</dbReference>
<dbReference type="SMART" id="SM00387">
    <property type="entry name" value="HATPase_c"/>
    <property type="match status" value="1"/>
</dbReference>
<dbReference type="CDD" id="cd00082">
    <property type="entry name" value="HisKA"/>
    <property type="match status" value="1"/>
</dbReference>